<accession>A0A067SMR7</accession>
<gene>
    <name evidence="1" type="ORF">GALMADRAFT_253042</name>
</gene>
<sequence length="56" mass="6701">MRTSAPILKLHDDILWRICDELNCHNTVLVPRMTVLRYTSQVCTSWRRKVMTGERR</sequence>
<dbReference type="AlphaFoldDB" id="A0A067SMR7"/>
<evidence type="ECO:0000313" key="1">
    <source>
        <dbReference type="EMBL" id="KDR72216.1"/>
    </source>
</evidence>
<evidence type="ECO:0008006" key="3">
    <source>
        <dbReference type="Google" id="ProtNLM"/>
    </source>
</evidence>
<dbReference type="EMBL" id="KL142389">
    <property type="protein sequence ID" value="KDR72216.1"/>
    <property type="molecule type" value="Genomic_DNA"/>
</dbReference>
<dbReference type="OrthoDB" id="3066755at2759"/>
<keyword evidence="2" id="KW-1185">Reference proteome</keyword>
<reference evidence="2" key="1">
    <citation type="journal article" date="2014" name="Proc. Natl. Acad. Sci. U.S.A.">
        <title>Extensive sampling of basidiomycete genomes demonstrates inadequacy of the white-rot/brown-rot paradigm for wood decay fungi.</title>
        <authorList>
            <person name="Riley R."/>
            <person name="Salamov A.A."/>
            <person name="Brown D.W."/>
            <person name="Nagy L.G."/>
            <person name="Floudas D."/>
            <person name="Held B.W."/>
            <person name="Levasseur A."/>
            <person name="Lombard V."/>
            <person name="Morin E."/>
            <person name="Otillar R."/>
            <person name="Lindquist E.A."/>
            <person name="Sun H."/>
            <person name="LaButti K.M."/>
            <person name="Schmutz J."/>
            <person name="Jabbour D."/>
            <person name="Luo H."/>
            <person name="Baker S.E."/>
            <person name="Pisabarro A.G."/>
            <person name="Walton J.D."/>
            <person name="Blanchette R.A."/>
            <person name="Henrissat B."/>
            <person name="Martin F."/>
            <person name="Cullen D."/>
            <person name="Hibbett D.S."/>
            <person name="Grigoriev I.V."/>
        </authorList>
    </citation>
    <scope>NUCLEOTIDE SEQUENCE [LARGE SCALE GENOMIC DNA]</scope>
    <source>
        <strain evidence="2">CBS 339.88</strain>
    </source>
</reference>
<name>A0A067SMR7_GALM3</name>
<organism evidence="1 2">
    <name type="scientific">Galerina marginata (strain CBS 339.88)</name>
    <dbReference type="NCBI Taxonomy" id="685588"/>
    <lineage>
        <taxon>Eukaryota</taxon>
        <taxon>Fungi</taxon>
        <taxon>Dikarya</taxon>
        <taxon>Basidiomycota</taxon>
        <taxon>Agaricomycotina</taxon>
        <taxon>Agaricomycetes</taxon>
        <taxon>Agaricomycetidae</taxon>
        <taxon>Agaricales</taxon>
        <taxon>Agaricineae</taxon>
        <taxon>Strophariaceae</taxon>
        <taxon>Galerina</taxon>
    </lineage>
</organism>
<dbReference type="Proteomes" id="UP000027222">
    <property type="component" value="Unassembled WGS sequence"/>
</dbReference>
<proteinExistence type="predicted"/>
<dbReference type="HOGENOM" id="CLU_3014290_0_0_1"/>
<protein>
    <recommendedName>
        <fullName evidence="3">F-box domain-containing protein</fullName>
    </recommendedName>
</protein>
<evidence type="ECO:0000313" key="2">
    <source>
        <dbReference type="Proteomes" id="UP000027222"/>
    </source>
</evidence>